<dbReference type="AlphaFoldDB" id="A0A1I5SHK8"/>
<dbReference type="PANTHER" id="PTHR34135:SF2">
    <property type="entry name" value="LYSOZYME"/>
    <property type="match status" value="1"/>
</dbReference>
<proteinExistence type="inferred from homology"/>
<reference evidence="5" key="1">
    <citation type="submission" date="2016-10" db="EMBL/GenBank/DDBJ databases">
        <authorList>
            <person name="Varghese N."/>
            <person name="Submissions S."/>
        </authorList>
    </citation>
    <scope>NUCLEOTIDE SEQUENCE [LARGE SCALE GENOMIC DNA]</scope>
    <source>
        <strain evidence="5">P18</strain>
    </source>
</reference>
<sequence length="565" mass="61328">MKRARKIFFSMGLLVAVIAFLSFVPAFGITAAAGASGPEVAVGIDVSKYQGGINWQQVRAAGIRFAMIRVGTTKKGLDEQFANNINGANAAGVRTGVYIYSYATTPEAAAAEANQVLAWIAPYTVTFPVAIDIEDACQKNLNSAQLQAIADTFCGILNANGYETMVYSSRNWFLNRMPNVASAKWIAQYNSTCDYAGEYAMWQSSSHGSYSGIPTRVDVNHLYVDYFSRIIGEGFNSWGGHVYYYSNYRKQYGWLNLANGRYHTDENGFVQTGWFQDESGIYYFKPTEGGLAAVGFNDIDGSRFYFDANGVRCTGLLNLGEAGVYYANADGICQKGFVQLEDGIHFFDDNYAMHVGLTQVGKNLYLFDGNGVMLTGMHALETGKYMFGADGIAISGWYSNEQGQRFYFNPETHTALAGLQTVEGANYLFGDDGVMQTGWSGDVASRYYFGADGKMVTGWNVIDGQSYYFGADGKMVTGLAKISDGTYYLEPTDGHMTLGWVQTAEGWRFFDGNTGKMLTSVTVPLDNVNCTFDKNGILVDPAGWTPGTPAPAPAADAAAASTTAG</sequence>
<keyword evidence="2" id="KW-0677">Repeat</keyword>
<name>A0A1I5SHK8_9FIRM</name>
<feature type="repeat" description="Cell wall-binding" evidence="3">
    <location>
        <begin position="456"/>
        <end position="475"/>
    </location>
</feature>
<evidence type="ECO:0000256" key="2">
    <source>
        <dbReference type="ARBA" id="ARBA00022737"/>
    </source>
</evidence>
<evidence type="ECO:0000256" key="3">
    <source>
        <dbReference type="PROSITE-ProRule" id="PRU00591"/>
    </source>
</evidence>
<evidence type="ECO:0000313" key="4">
    <source>
        <dbReference type="EMBL" id="SFP70171.1"/>
    </source>
</evidence>
<gene>
    <name evidence="4" type="ORF">SAMN04487928_10677</name>
</gene>
<evidence type="ECO:0000256" key="1">
    <source>
        <dbReference type="ARBA" id="ARBA00010646"/>
    </source>
</evidence>
<dbReference type="SUPFAM" id="SSF69360">
    <property type="entry name" value="Cell wall binding repeat"/>
    <property type="match status" value="2"/>
</dbReference>
<comment type="similarity">
    <text evidence="1">Belongs to the glycosyl hydrolase 25 family.</text>
</comment>
<dbReference type="PANTHER" id="PTHR34135">
    <property type="entry name" value="LYSOZYME"/>
    <property type="match status" value="1"/>
</dbReference>
<keyword evidence="5" id="KW-1185">Reference proteome</keyword>
<organism evidence="4 5">
    <name type="scientific">Butyrivibrio proteoclasticus</name>
    <dbReference type="NCBI Taxonomy" id="43305"/>
    <lineage>
        <taxon>Bacteria</taxon>
        <taxon>Bacillati</taxon>
        <taxon>Bacillota</taxon>
        <taxon>Clostridia</taxon>
        <taxon>Lachnospirales</taxon>
        <taxon>Lachnospiraceae</taxon>
        <taxon>Butyrivibrio</taxon>
    </lineage>
</organism>
<dbReference type="SUPFAM" id="SSF51445">
    <property type="entry name" value="(Trans)glycosidases"/>
    <property type="match status" value="1"/>
</dbReference>
<protein>
    <submittedName>
        <fullName evidence="4">Glucan-binding repeat-containing protein</fullName>
    </submittedName>
</protein>
<dbReference type="GO" id="GO:0003796">
    <property type="term" value="F:lysozyme activity"/>
    <property type="evidence" value="ECO:0007669"/>
    <property type="project" value="InterPro"/>
</dbReference>
<dbReference type="Pfam" id="PF19127">
    <property type="entry name" value="Choline_bind_3"/>
    <property type="match status" value="1"/>
</dbReference>
<dbReference type="GO" id="GO:0009253">
    <property type="term" value="P:peptidoglycan catabolic process"/>
    <property type="evidence" value="ECO:0007669"/>
    <property type="project" value="InterPro"/>
</dbReference>
<dbReference type="InterPro" id="IPR002053">
    <property type="entry name" value="Glyco_hydro_25"/>
</dbReference>
<dbReference type="EMBL" id="FOXO01000006">
    <property type="protein sequence ID" value="SFP70171.1"/>
    <property type="molecule type" value="Genomic_DNA"/>
</dbReference>
<dbReference type="Proteomes" id="UP000182624">
    <property type="component" value="Unassembled WGS sequence"/>
</dbReference>
<dbReference type="PROSITE" id="PS51170">
    <property type="entry name" value="CW"/>
    <property type="match status" value="1"/>
</dbReference>
<dbReference type="Pfam" id="PF01183">
    <property type="entry name" value="Glyco_hydro_25"/>
    <property type="match status" value="1"/>
</dbReference>
<dbReference type="Pfam" id="PF01473">
    <property type="entry name" value="Choline_bind_1"/>
    <property type="match status" value="2"/>
</dbReference>
<dbReference type="GO" id="GO:0016052">
    <property type="term" value="P:carbohydrate catabolic process"/>
    <property type="evidence" value="ECO:0007669"/>
    <property type="project" value="TreeGrafter"/>
</dbReference>
<dbReference type="OrthoDB" id="9765879at2"/>
<dbReference type="InterPro" id="IPR018337">
    <property type="entry name" value="Cell_wall/Cho-bd_repeat"/>
</dbReference>
<dbReference type="RefSeq" id="WP_074885484.1">
    <property type="nucleotide sequence ID" value="NZ_FOXO01000006.1"/>
</dbReference>
<dbReference type="Gene3D" id="2.10.270.10">
    <property type="entry name" value="Cholin Binding"/>
    <property type="match status" value="4"/>
</dbReference>
<evidence type="ECO:0000313" key="5">
    <source>
        <dbReference type="Proteomes" id="UP000182624"/>
    </source>
</evidence>
<dbReference type="InterPro" id="IPR017853">
    <property type="entry name" value="GH"/>
</dbReference>
<dbReference type="PROSITE" id="PS51904">
    <property type="entry name" value="GLYCOSYL_HYDROL_F25_2"/>
    <property type="match status" value="1"/>
</dbReference>
<dbReference type="Gene3D" id="3.20.20.80">
    <property type="entry name" value="Glycosidases"/>
    <property type="match status" value="1"/>
</dbReference>
<dbReference type="GO" id="GO:0016998">
    <property type="term" value="P:cell wall macromolecule catabolic process"/>
    <property type="evidence" value="ECO:0007669"/>
    <property type="project" value="InterPro"/>
</dbReference>
<accession>A0A1I5SHK8</accession>